<reference evidence="3" key="1">
    <citation type="submission" date="2020-12" db="EMBL/GenBank/DDBJ databases">
        <title>Bacterial taxonomy.</title>
        <authorList>
            <person name="Pan X."/>
        </authorList>
    </citation>
    <scope>NUCLEOTIDE SEQUENCE</scope>
    <source>
        <strain evidence="3">B2012</strain>
    </source>
</reference>
<organism evidence="3 4">
    <name type="scientific">Acuticoccus mangrovi</name>
    <dbReference type="NCBI Taxonomy" id="2796142"/>
    <lineage>
        <taxon>Bacteria</taxon>
        <taxon>Pseudomonadati</taxon>
        <taxon>Pseudomonadota</taxon>
        <taxon>Alphaproteobacteria</taxon>
        <taxon>Hyphomicrobiales</taxon>
        <taxon>Amorphaceae</taxon>
        <taxon>Acuticoccus</taxon>
    </lineage>
</organism>
<dbReference type="InterPro" id="IPR054612">
    <property type="entry name" value="Phage_capsid-like_C"/>
</dbReference>
<comment type="subcellular location">
    <subcellularLocation>
        <location evidence="1">Virion</location>
    </subcellularLocation>
</comment>
<feature type="domain" description="Phage capsid-like C-terminal" evidence="2">
    <location>
        <begin position="122"/>
        <end position="406"/>
    </location>
</feature>
<comment type="caution">
    <text evidence="3">The sequence shown here is derived from an EMBL/GenBank/DDBJ whole genome shotgun (WGS) entry which is preliminary data.</text>
</comment>
<proteinExistence type="predicted"/>
<dbReference type="EMBL" id="JAEKJA010000002">
    <property type="protein sequence ID" value="MBJ3774823.1"/>
    <property type="molecule type" value="Genomic_DNA"/>
</dbReference>
<gene>
    <name evidence="3" type="ORF">JCR33_03945</name>
</gene>
<evidence type="ECO:0000259" key="2">
    <source>
        <dbReference type="Pfam" id="PF05065"/>
    </source>
</evidence>
<evidence type="ECO:0000313" key="4">
    <source>
        <dbReference type="Proteomes" id="UP000609531"/>
    </source>
</evidence>
<evidence type="ECO:0000256" key="1">
    <source>
        <dbReference type="ARBA" id="ARBA00004328"/>
    </source>
</evidence>
<sequence>MDNEMSAPETKADLAQAFTDFMGAFEVFRETNDRRLAELEHKSGADVVTTDKLARVEAALDANQRRMDEMVLKSHRPSLGGAVVAGPNEHKAAFEGYVRAGNETGLRALEKKALTGGASDAGFTVPVEVEAEVMRRLTAISPIRSIAAVRQVSGATYKKPITSAGPVTGWVAETADRDVTDAPTLSELKFDTMELYAMPAATATLLDDTAVDMDQWLADEIETAFAEQETAAFVAGTGTSKPRGFTDYTLVEESSWSWGNIGVVKTGVNGGFPVSTPADKLIDLVYTLKAGYRQNAHFVMNRSTQAAVRKMKDGDGSYLWMPPAIPGARASLLNFPVVEAEDMPDIATDEPAIAFGDFRRGYLIVDRQGLKILRDPYSSKPYVLFYTTKRVGGGVQDFDAIKMLQFSA</sequence>
<dbReference type="InterPro" id="IPR024455">
    <property type="entry name" value="Phage_capsid"/>
</dbReference>
<name>A0A934MEW4_9HYPH</name>
<keyword evidence="4" id="KW-1185">Reference proteome</keyword>
<dbReference type="Gene3D" id="3.30.2320.10">
    <property type="entry name" value="hypothetical protein PF0899 domain"/>
    <property type="match status" value="1"/>
</dbReference>
<dbReference type="Proteomes" id="UP000609531">
    <property type="component" value="Unassembled WGS sequence"/>
</dbReference>
<evidence type="ECO:0000313" key="3">
    <source>
        <dbReference type="EMBL" id="MBJ3774823.1"/>
    </source>
</evidence>
<protein>
    <submittedName>
        <fullName evidence="3">Phage major capsid protein</fullName>
    </submittedName>
</protein>
<dbReference type="AlphaFoldDB" id="A0A934MEW4"/>
<dbReference type="NCBIfam" id="TIGR01554">
    <property type="entry name" value="major_cap_HK97"/>
    <property type="match status" value="1"/>
</dbReference>
<dbReference type="Pfam" id="PF05065">
    <property type="entry name" value="Phage_capsid"/>
    <property type="match status" value="1"/>
</dbReference>
<accession>A0A934MEW4</accession>
<dbReference type="SUPFAM" id="SSF56563">
    <property type="entry name" value="Major capsid protein gp5"/>
    <property type="match status" value="1"/>
</dbReference>